<keyword evidence="2" id="KW-0732">Signal</keyword>
<dbReference type="EMBL" id="JARVKM010000115">
    <property type="protein sequence ID" value="KAK9769680.1"/>
    <property type="molecule type" value="Genomic_DNA"/>
</dbReference>
<keyword evidence="4" id="KW-1185">Reference proteome</keyword>
<evidence type="ECO:0000256" key="1">
    <source>
        <dbReference type="SAM" id="MobiDB-lite"/>
    </source>
</evidence>
<evidence type="ECO:0000313" key="3">
    <source>
        <dbReference type="EMBL" id="KAK9769680.1"/>
    </source>
</evidence>
<organism evidence="3 4">
    <name type="scientific">Seiridium cardinale</name>
    <dbReference type="NCBI Taxonomy" id="138064"/>
    <lineage>
        <taxon>Eukaryota</taxon>
        <taxon>Fungi</taxon>
        <taxon>Dikarya</taxon>
        <taxon>Ascomycota</taxon>
        <taxon>Pezizomycotina</taxon>
        <taxon>Sordariomycetes</taxon>
        <taxon>Xylariomycetidae</taxon>
        <taxon>Amphisphaeriales</taxon>
        <taxon>Sporocadaceae</taxon>
        <taxon>Seiridium</taxon>
    </lineage>
</organism>
<feature type="chain" id="PRO_5046424530" evidence="2">
    <location>
        <begin position="20"/>
        <end position="466"/>
    </location>
</feature>
<feature type="compositionally biased region" description="Polar residues" evidence="1">
    <location>
        <begin position="399"/>
        <end position="431"/>
    </location>
</feature>
<feature type="signal peptide" evidence="2">
    <location>
        <begin position="1"/>
        <end position="19"/>
    </location>
</feature>
<gene>
    <name evidence="3" type="ORF">SCAR479_13679</name>
</gene>
<reference evidence="3 4" key="1">
    <citation type="submission" date="2024-02" db="EMBL/GenBank/DDBJ databases">
        <title>First draft genome assembly of two strains of Seiridium cardinale.</title>
        <authorList>
            <person name="Emiliani G."/>
            <person name="Scali E."/>
        </authorList>
    </citation>
    <scope>NUCLEOTIDE SEQUENCE [LARGE SCALE GENOMIC DNA]</scope>
    <source>
        <strain evidence="3 4">BM-138-000479</strain>
    </source>
</reference>
<evidence type="ECO:0000256" key="2">
    <source>
        <dbReference type="SAM" id="SignalP"/>
    </source>
</evidence>
<comment type="caution">
    <text evidence="3">The sequence shown here is derived from an EMBL/GenBank/DDBJ whole genome shotgun (WGS) entry which is preliminary data.</text>
</comment>
<name>A0ABR2X7B7_9PEZI</name>
<dbReference type="Proteomes" id="UP001465668">
    <property type="component" value="Unassembled WGS sequence"/>
</dbReference>
<sequence length="466" mass="49392">MKAIAFVTLISALPYVAQAAAVPEFSDKLVPVVRTVAEDGTVVARADDEEWTVVIFSENESGGQCGGTSQQVAGGSSGGCKEFKSSMCANIKVNAGIASCDFKFNAEGCSLGQKKDLTVQGGKDSNGVNLNADAALANPSDANIQAVRRSKLAAVNSILLVLVKGGTGSCTGNNFLANQMLYDFKKRLNDHVRWRSLPPNHQLSAPTYGRLLALNKSLRAKMEREDESSSDDDSHGESTSENDTGNEQHAEDTVIGAADNIDNIDSTDANATGGIGGIGDNEEGDKVMTNSHCVPMIEDDNGSVGKGDVSKGAAMKRKSSNDGGDGDGDSGHHGDMGGGSEWHRSSFHQPTAVQQRQKENSNKNSGAAAAAKKQKVKSQVTSPEDAEFGRKGKAPVRQIQWSHPSDNGEGSSSRQEALTSDDPMSNTYDSTSRSDDQEVVRPKDLNLEFDNSALIMKEFGDKYGRH</sequence>
<proteinExistence type="predicted"/>
<evidence type="ECO:0000313" key="4">
    <source>
        <dbReference type="Proteomes" id="UP001465668"/>
    </source>
</evidence>
<feature type="compositionally biased region" description="Low complexity" evidence="1">
    <location>
        <begin position="362"/>
        <end position="371"/>
    </location>
</feature>
<feature type="compositionally biased region" description="Basic and acidic residues" evidence="1">
    <location>
        <begin position="432"/>
        <end position="443"/>
    </location>
</feature>
<protein>
    <submittedName>
        <fullName evidence="3">AA1-like domain-containing protein</fullName>
    </submittedName>
</protein>
<accession>A0ABR2X7B7</accession>
<feature type="non-terminal residue" evidence="3">
    <location>
        <position position="466"/>
    </location>
</feature>
<feature type="region of interest" description="Disordered" evidence="1">
    <location>
        <begin position="220"/>
        <end position="443"/>
    </location>
</feature>